<accession>A0A930B7N3</accession>
<gene>
    <name evidence="8" type="ORF">HXL70_03665</name>
</gene>
<proteinExistence type="inferred from homology"/>
<feature type="transmembrane region" description="Helical" evidence="7">
    <location>
        <begin position="177"/>
        <end position="199"/>
    </location>
</feature>
<dbReference type="EMBL" id="JABZMK010000011">
    <property type="protein sequence ID" value="MBF1129127.1"/>
    <property type="molecule type" value="Genomic_DNA"/>
</dbReference>
<dbReference type="GO" id="GO:0070069">
    <property type="term" value="C:cytochrome complex"/>
    <property type="evidence" value="ECO:0007669"/>
    <property type="project" value="TreeGrafter"/>
</dbReference>
<dbReference type="Proteomes" id="UP000757890">
    <property type="component" value="Unassembled WGS sequence"/>
</dbReference>
<evidence type="ECO:0000256" key="5">
    <source>
        <dbReference type="ARBA" id="ARBA00022989"/>
    </source>
</evidence>
<keyword evidence="6 7" id="KW-0472">Membrane</keyword>
<comment type="subcellular location">
    <subcellularLocation>
        <location evidence="1">Cell membrane</location>
        <topology evidence="1">Multi-pass membrane protein</topology>
    </subcellularLocation>
</comment>
<evidence type="ECO:0000256" key="2">
    <source>
        <dbReference type="ARBA" id="ARBA00007543"/>
    </source>
</evidence>
<feature type="transmembrane region" description="Helical" evidence="7">
    <location>
        <begin position="84"/>
        <end position="104"/>
    </location>
</feature>
<dbReference type="InterPro" id="IPR003317">
    <property type="entry name" value="Cyt-d_oxidase_su2"/>
</dbReference>
<dbReference type="PANTHER" id="PTHR43141:SF4">
    <property type="entry name" value="CYTOCHROME BD2 SUBUNIT II"/>
    <property type="match status" value="1"/>
</dbReference>
<dbReference type="GO" id="GO:0019646">
    <property type="term" value="P:aerobic electron transport chain"/>
    <property type="evidence" value="ECO:0007669"/>
    <property type="project" value="TreeGrafter"/>
</dbReference>
<feature type="transmembrane region" description="Helical" evidence="7">
    <location>
        <begin position="7"/>
        <end position="22"/>
    </location>
</feature>
<evidence type="ECO:0000256" key="6">
    <source>
        <dbReference type="ARBA" id="ARBA00023136"/>
    </source>
</evidence>
<evidence type="ECO:0000256" key="7">
    <source>
        <dbReference type="SAM" id="Phobius"/>
    </source>
</evidence>
<feature type="transmembrane region" description="Helical" evidence="7">
    <location>
        <begin position="111"/>
        <end position="132"/>
    </location>
</feature>
<feature type="transmembrane region" description="Helical" evidence="7">
    <location>
        <begin position="144"/>
        <end position="165"/>
    </location>
</feature>
<evidence type="ECO:0000256" key="3">
    <source>
        <dbReference type="ARBA" id="ARBA00022475"/>
    </source>
</evidence>
<keyword evidence="5 7" id="KW-1133">Transmembrane helix</keyword>
<name>A0A930B7N3_9FIRM</name>
<evidence type="ECO:0000313" key="8">
    <source>
        <dbReference type="EMBL" id="MBF1129127.1"/>
    </source>
</evidence>
<evidence type="ECO:0000313" key="9">
    <source>
        <dbReference type="Proteomes" id="UP000757890"/>
    </source>
</evidence>
<dbReference type="GO" id="GO:0005886">
    <property type="term" value="C:plasma membrane"/>
    <property type="evidence" value="ECO:0007669"/>
    <property type="project" value="UniProtKB-SubCell"/>
</dbReference>
<sequence length="305" mass="34046">MMDFTDYILFVPMFFLAIYLWLESQDFGVAIVAPMVAQNEEERKTALNLLKPGLDGNEAWAFLCAGVTGALFSNGRFNIPESTFWPLGIILTGMIVRLAAAFWGNIFQQPLLLRGVRFITIINVISAGVLALELANWDLFTTKSVFGLIWLFMSCIQVGAIYGACKTANPLGERFRATFLVTNILSLMAFIAVFGAWYVLGNREIFGTDMLLSGFSSVVIISAIAFFSVRARHVYAGMLLSYIAQWGAVCIYLFTMMLSFPSPAQDSVIKVDMSLIIGAAAVWTGIVFIWRMCRHKVEYVWEDHI</sequence>
<feature type="transmembrane region" description="Helical" evidence="7">
    <location>
        <begin position="239"/>
        <end position="261"/>
    </location>
</feature>
<protein>
    <submittedName>
        <fullName evidence="8">Cytochrome d ubiquinol oxidase subunit II</fullName>
    </submittedName>
</protein>
<comment type="caution">
    <text evidence="8">The sequence shown here is derived from an EMBL/GenBank/DDBJ whole genome shotgun (WGS) entry which is preliminary data.</text>
</comment>
<keyword evidence="4 7" id="KW-0812">Transmembrane</keyword>
<dbReference type="Pfam" id="PF02322">
    <property type="entry name" value="Cyt_bd_oxida_II"/>
    <property type="match status" value="1"/>
</dbReference>
<feature type="transmembrane region" description="Helical" evidence="7">
    <location>
        <begin position="205"/>
        <end position="227"/>
    </location>
</feature>
<reference evidence="8" key="1">
    <citation type="submission" date="2020-04" db="EMBL/GenBank/DDBJ databases">
        <title>Deep metagenomics examines the oral microbiome during advanced dental caries in children, revealing novel taxa and co-occurrences with host molecules.</title>
        <authorList>
            <person name="Baker J.L."/>
            <person name="Morton J.T."/>
            <person name="Dinis M."/>
            <person name="Alvarez R."/>
            <person name="Tran N.C."/>
            <person name="Knight R."/>
            <person name="Edlund A."/>
        </authorList>
    </citation>
    <scope>NUCLEOTIDE SEQUENCE</scope>
    <source>
        <strain evidence="8">JCVI_32_bin.14</strain>
    </source>
</reference>
<keyword evidence="3" id="KW-1003">Cell membrane</keyword>
<evidence type="ECO:0000256" key="1">
    <source>
        <dbReference type="ARBA" id="ARBA00004651"/>
    </source>
</evidence>
<dbReference type="PANTHER" id="PTHR43141">
    <property type="entry name" value="CYTOCHROME BD2 SUBUNIT II"/>
    <property type="match status" value="1"/>
</dbReference>
<evidence type="ECO:0000256" key="4">
    <source>
        <dbReference type="ARBA" id="ARBA00022692"/>
    </source>
</evidence>
<feature type="transmembrane region" description="Helical" evidence="7">
    <location>
        <begin position="273"/>
        <end position="290"/>
    </location>
</feature>
<dbReference type="AlphaFoldDB" id="A0A930B7N3"/>
<dbReference type="GO" id="GO:0009055">
    <property type="term" value="F:electron transfer activity"/>
    <property type="evidence" value="ECO:0007669"/>
    <property type="project" value="TreeGrafter"/>
</dbReference>
<dbReference type="GO" id="GO:0016682">
    <property type="term" value="F:oxidoreductase activity, acting on diphenols and related substances as donors, oxygen as acceptor"/>
    <property type="evidence" value="ECO:0007669"/>
    <property type="project" value="TreeGrafter"/>
</dbReference>
<comment type="similarity">
    <text evidence="2">Belongs to the cytochrome ubiquinol oxidase subunit 2 family.</text>
</comment>
<organism evidence="8 9">
    <name type="scientific">Dialister invisus</name>
    <dbReference type="NCBI Taxonomy" id="218538"/>
    <lineage>
        <taxon>Bacteria</taxon>
        <taxon>Bacillati</taxon>
        <taxon>Bacillota</taxon>
        <taxon>Negativicutes</taxon>
        <taxon>Veillonellales</taxon>
        <taxon>Veillonellaceae</taxon>
        <taxon>Dialister</taxon>
    </lineage>
</organism>